<feature type="transmembrane region" description="Helical" evidence="6">
    <location>
        <begin position="169"/>
        <end position="193"/>
    </location>
</feature>
<dbReference type="PANTHER" id="PTHR30213">
    <property type="entry name" value="INNER MEMBRANE PROTEIN YHJD"/>
    <property type="match status" value="1"/>
</dbReference>
<accession>A0AAE3XK88</accession>
<dbReference type="AlphaFoldDB" id="A0AAE3XK88"/>
<keyword evidence="5 6" id="KW-0472">Membrane</keyword>
<gene>
    <name evidence="7" type="ORF">HNQ88_001031</name>
</gene>
<feature type="transmembrane region" description="Helical" evidence="6">
    <location>
        <begin position="130"/>
        <end position="149"/>
    </location>
</feature>
<name>A0AAE3XK88_9BACT</name>
<evidence type="ECO:0000256" key="4">
    <source>
        <dbReference type="ARBA" id="ARBA00022989"/>
    </source>
</evidence>
<comment type="subcellular location">
    <subcellularLocation>
        <location evidence="1">Cell membrane</location>
        <topology evidence="1">Multi-pass membrane protein</topology>
    </subcellularLocation>
</comment>
<feature type="transmembrane region" description="Helical" evidence="6">
    <location>
        <begin position="68"/>
        <end position="87"/>
    </location>
</feature>
<dbReference type="RefSeq" id="WP_309937525.1">
    <property type="nucleotide sequence ID" value="NZ_AP025305.1"/>
</dbReference>
<dbReference type="Gene3D" id="1.10.10.10">
    <property type="entry name" value="Winged helix-like DNA-binding domain superfamily/Winged helix DNA-binding domain"/>
    <property type="match status" value="1"/>
</dbReference>
<feature type="transmembrane region" description="Helical" evidence="6">
    <location>
        <begin position="248"/>
        <end position="266"/>
    </location>
</feature>
<dbReference type="GO" id="GO:0005886">
    <property type="term" value="C:plasma membrane"/>
    <property type="evidence" value="ECO:0007669"/>
    <property type="project" value="UniProtKB-SubCell"/>
</dbReference>
<keyword evidence="4 6" id="KW-1133">Transmembrane helix</keyword>
<feature type="transmembrane region" description="Helical" evidence="6">
    <location>
        <begin position="213"/>
        <end position="236"/>
    </location>
</feature>
<evidence type="ECO:0000256" key="3">
    <source>
        <dbReference type="ARBA" id="ARBA00022692"/>
    </source>
</evidence>
<dbReference type="Proteomes" id="UP001185092">
    <property type="component" value="Unassembled WGS sequence"/>
</dbReference>
<dbReference type="Pfam" id="PF03631">
    <property type="entry name" value="Virul_fac_BrkB"/>
    <property type="match status" value="1"/>
</dbReference>
<proteinExistence type="predicted"/>
<sequence length="454" mass="52280">MKLIKAYDQLLEWIRQFNVNDFFRRRMWMIDKSQMSWSHRFGIDSLQVLWIAIKSYIDDRSDLKASGLTYYTLLSIVPLFSLAFAIAKGFGYDQLLEKEIMIYFSGHEEIAIQVVAFARKMLDNTKGGPLAIFGAVVLLYSTMRLLYNIEETFADIWDLKKSRPLGRRFSDYMTILMIAPLLMILSGSITIYITSQIERVSSEHEWISYASPFLLFLIRLVPYAIVWMAFIVLYIIMPYTKVRLKPALIAGIVAGTMYQLVQWGLITFQVGVSRYNAIYGSFAALPLFLIWLQISWSIFMIGGQISYAVQNLKNFSFTKGKLDVSHNERHLLALLVMKDIVDCFKQGKHDAVVKSISQRLTIPMYYVFMTIEVLKKANLVHEVDDLGGKGNKGFVPAISTDKISVFYILEQMDKKGKDHISFPDTEEIKDMKDRMESIYQAMQNSKGNVTLRDL</sequence>
<organism evidence="7 8">
    <name type="scientific">Aureibacter tunicatorum</name>
    <dbReference type="NCBI Taxonomy" id="866807"/>
    <lineage>
        <taxon>Bacteria</taxon>
        <taxon>Pseudomonadati</taxon>
        <taxon>Bacteroidota</taxon>
        <taxon>Cytophagia</taxon>
        <taxon>Cytophagales</taxon>
        <taxon>Persicobacteraceae</taxon>
        <taxon>Aureibacter</taxon>
    </lineage>
</organism>
<keyword evidence="8" id="KW-1185">Reference proteome</keyword>
<evidence type="ECO:0000256" key="1">
    <source>
        <dbReference type="ARBA" id="ARBA00004651"/>
    </source>
</evidence>
<dbReference type="InterPro" id="IPR036388">
    <property type="entry name" value="WH-like_DNA-bd_sf"/>
</dbReference>
<comment type="caution">
    <text evidence="7">The sequence shown here is derived from an EMBL/GenBank/DDBJ whole genome shotgun (WGS) entry which is preliminary data.</text>
</comment>
<dbReference type="InterPro" id="IPR017039">
    <property type="entry name" value="Virul_fac_BrkB"/>
</dbReference>
<evidence type="ECO:0000256" key="2">
    <source>
        <dbReference type="ARBA" id="ARBA00022475"/>
    </source>
</evidence>
<evidence type="ECO:0000313" key="7">
    <source>
        <dbReference type="EMBL" id="MDR6238055.1"/>
    </source>
</evidence>
<keyword evidence="2" id="KW-1003">Cell membrane</keyword>
<dbReference type="PANTHER" id="PTHR30213:SF0">
    <property type="entry name" value="UPF0761 MEMBRANE PROTEIN YIHY"/>
    <property type="match status" value="1"/>
</dbReference>
<protein>
    <submittedName>
        <fullName evidence="7">Membrane protein</fullName>
    </submittedName>
</protein>
<keyword evidence="3 6" id="KW-0812">Transmembrane</keyword>
<evidence type="ECO:0000256" key="6">
    <source>
        <dbReference type="SAM" id="Phobius"/>
    </source>
</evidence>
<reference evidence="7" key="1">
    <citation type="submission" date="2023-07" db="EMBL/GenBank/DDBJ databases">
        <title>Genomic Encyclopedia of Type Strains, Phase IV (KMG-IV): sequencing the most valuable type-strain genomes for metagenomic binning, comparative biology and taxonomic classification.</title>
        <authorList>
            <person name="Goeker M."/>
        </authorList>
    </citation>
    <scope>NUCLEOTIDE SEQUENCE</scope>
    <source>
        <strain evidence="7">DSM 26174</strain>
    </source>
</reference>
<evidence type="ECO:0000313" key="8">
    <source>
        <dbReference type="Proteomes" id="UP001185092"/>
    </source>
</evidence>
<feature type="transmembrane region" description="Helical" evidence="6">
    <location>
        <begin position="278"/>
        <end position="301"/>
    </location>
</feature>
<evidence type="ECO:0000256" key="5">
    <source>
        <dbReference type="ARBA" id="ARBA00023136"/>
    </source>
</evidence>
<dbReference type="NCBIfam" id="TIGR00765">
    <property type="entry name" value="yihY_not_rbn"/>
    <property type="match status" value="1"/>
</dbReference>
<dbReference type="EMBL" id="JAVDQD010000001">
    <property type="protein sequence ID" value="MDR6238055.1"/>
    <property type="molecule type" value="Genomic_DNA"/>
</dbReference>